<proteinExistence type="predicted"/>
<feature type="non-terminal residue" evidence="1">
    <location>
        <position position="136"/>
    </location>
</feature>
<organism evidence="1">
    <name type="scientific">Fusobacterium nucleatum</name>
    <dbReference type="NCBI Taxonomy" id="851"/>
    <lineage>
        <taxon>Bacteria</taxon>
        <taxon>Fusobacteriati</taxon>
        <taxon>Fusobacteriota</taxon>
        <taxon>Fusobacteriia</taxon>
        <taxon>Fusobacteriales</taxon>
        <taxon>Fusobacteriaceae</taxon>
        <taxon>Fusobacterium</taxon>
    </lineage>
</organism>
<feature type="non-terminal residue" evidence="1">
    <location>
        <position position="1"/>
    </location>
</feature>
<protein>
    <submittedName>
        <fullName evidence="1">Uncharacterized protein</fullName>
    </submittedName>
</protein>
<dbReference type="AlphaFoldDB" id="A0A3P1VH97"/>
<evidence type="ECO:0000313" key="1">
    <source>
        <dbReference type="EMBL" id="RRD33006.1"/>
    </source>
</evidence>
<reference evidence="1" key="1">
    <citation type="submission" date="2018-11" db="EMBL/GenBank/DDBJ databases">
        <title>Genomes From Bacteria Associated with the Canine Oral Cavity: a Test Case for Automated Genome-Based Taxonomic Assignment.</title>
        <authorList>
            <person name="Coil D.A."/>
            <person name="Jospin G."/>
            <person name="Darling A.E."/>
            <person name="Wallis C."/>
            <person name="Davis I.J."/>
            <person name="Harris S."/>
            <person name="Eisen J.A."/>
            <person name="Holcombe L.J."/>
            <person name="O'Flynn C."/>
        </authorList>
    </citation>
    <scope>NUCLEOTIDE SEQUENCE [LARGE SCALE GENOMIC DNA]</scope>
    <source>
        <strain evidence="1">OH5060</strain>
    </source>
</reference>
<dbReference type="EMBL" id="RQZD01000137">
    <property type="protein sequence ID" value="RRD33006.1"/>
    <property type="molecule type" value="Genomic_DNA"/>
</dbReference>
<comment type="caution">
    <text evidence="1">The sequence shown here is derived from an EMBL/GenBank/DDBJ whole genome shotgun (WGS) entry which is preliminary data.</text>
</comment>
<gene>
    <name evidence="1" type="ORF">EII28_12425</name>
</gene>
<accession>A0A3P1VH97</accession>
<name>A0A3P1VH97_FUSNU</name>
<sequence>KSSLGVKITAGGPTFNKYKELAIENGEINFDVAADKAAADTTPGGFFFKKVLGQRLRLNVNQNLTARLSSSIANEFYNKQVVGLEANSSKQAVANTETQVNIASGKIVDVARTDGTKNGGVGVFINYGLVDNKGTI</sequence>